<evidence type="ECO:0000256" key="1">
    <source>
        <dbReference type="SAM" id="MobiDB-lite"/>
    </source>
</evidence>
<dbReference type="AlphaFoldDB" id="A0A9P6DXS6"/>
<protein>
    <submittedName>
        <fullName evidence="2">Uncharacterized protein</fullName>
    </submittedName>
</protein>
<dbReference type="EMBL" id="MU128955">
    <property type="protein sequence ID" value="KAF9514928.1"/>
    <property type="molecule type" value="Genomic_DNA"/>
</dbReference>
<name>A0A9P6DXS6_9AGAM</name>
<evidence type="ECO:0000313" key="3">
    <source>
        <dbReference type="Proteomes" id="UP000886523"/>
    </source>
</evidence>
<accession>A0A9P6DXS6</accession>
<evidence type="ECO:0000313" key="2">
    <source>
        <dbReference type="EMBL" id="KAF9514928.1"/>
    </source>
</evidence>
<dbReference type="Proteomes" id="UP000886523">
    <property type="component" value="Unassembled WGS sequence"/>
</dbReference>
<sequence length="76" mass="8507">MPLPTSQPQPASQNDPFLEVPQTPGNSSTQLLKELVPNPSDVHTVANKLLEFIRRMKAWRSAMHVPPNIHCTLICH</sequence>
<gene>
    <name evidence="2" type="ORF">BS47DRAFT_1342534</name>
</gene>
<reference evidence="2" key="1">
    <citation type="journal article" date="2020" name="Nat. Commun.">
        <title>Large-scale genome sequencing of mycorrhizal fungi provides insights into the early evolution of symbiotic traits.</title>
        <authorList>
            <person name="Miyauchi S."/>
            <person name="Kiss E."/>
            <person name="Kuo A."/>
            <person name="Drula E."/>
            <person name="Kohler A."/>
            <person name="Sanchez-Garcia M."/>
            <person name="Morin E."/>
            <person name="Andreopoulos B."/>
            <person name="Barry K.W."/>
            <person name="Bonito G."/>
            <person name="Buee M."/>
            <person name="Carver A."/>
            <person name="Chen C."/>
            <person name="Cichocki N."/>
            <person name="Clum A."/>
            <person name="Culley D."/>
            <person name="Crous P.W."/>
            <person name="Fauchery L."/>
            <person name="Girlanda M."/>
            <person name="Hayes R.D."/>
            <person name="Keri Z."/>
            <person name="LaButti K."/>
            <person name="Lipzen A."/>
            <person name="Lombard V."/>
            <person name="Magnuson J."/>
            <person name="Maillard F."/>
            <person name="Murat C."/>
            <person name="Nolan M."/>
            <person name="Ohm R.A."/>
            <person name="Pangilinan J."/>
            <person name="Pereira M.F."/>
            <person name="Perotto S."/>
            <person name="Peter M."/>
            <person name="Pfister S."/>
            <person name="Riley R."/>
            <person name="Sitrit Y."/>
            <person name="Stielow J.B."/>
            <person name="Szollosi G."/>
            <person name="Zifcakova L."/>
            <person name="Stursova M."/>
            <person name="Spatafora J.W."/>
            <person name="Tedersoo L."/>
            <person name="Vaario L.M."/>
            <person name="Yamada A."/>
            <person name="Yan M."/>
            <person name="Wang P."/>
            <person name="Xu J."/>
            <person name="Bruns T."/>
            <person name="Baldrian P."/>
            <person name="Vilgalys R."/>
            <person name="Dunand C."/>
            <person name="Henrissat B."/>
            <person name="Grigoriev I.V."/>
            <person name="Hibbett D."/>
            <person name="Nagy L.G."/>
            <person name="Martin F.M."/>
        </authorList>
    </citation>
    <scope>NUCLEOTIDE SEQUENCE</scope>
    <source>
        <strain evidence="2">UP504</strain>
    </source>
</reference>
<comment type="caution">
    <text evidence="2">The sequence shown here is derived from an EMBL/GenBank/DDBJ whole genome shotgun (WGS) entry which is preliminary data.</text>
</comment>
<feature type="region of interest" description="Disordered" evidence="1">
    <location>
        <begin position="1"/>
        <end position="32"/>
    </location>
</feature>
<proteinExistence type="predicted"/>
<keyword evidence="3" id="KW-1185">Reference proteome</keyword>
<organism evidence="2 3">
    <name type="scientific">Hydnum rufescens UP504</name>
    <dbReference type="NCBI Taxonomy" id="1448309"/>
    <lineage>
        <taxon>Eukaryota</taxon>
        <taxon>Fungi</taxon>
        <taxon>Dikarya</taxon>
        <taxon>Basidiomycota</taxon>
        <taxon>Agaricomycotina</taxon>
        <taxon>Agaricomycetes</taxon>
        <taxon>Cantharellales</taxon>
        <taxon>Hydnaceae</taxon>
        <taxon>Hydnum</taxon>
    </lineage>
</organism>